<dbReference type="Gene3D" id="1.25.40.20">
    <property type="entry name" value="Ankyrin repeat-containing domain"/>
    <property type="match status" value="1"/>
</dbReference>
<evidence type="ECO:0008006" key="3">
    <source>
        <dbReference type="Google" id="ProtNLM"/>
    </source>
</evidence>
<proteinExistence type="predicted"/>
<dbReference type="PANTHER" id="PTHR46586:SF3">
    <property type="entry name" value="ANKYRIN REPEAT-CONTAINING PROTEIN"/>
    <property type="match status" value="1"/>
</dbReference>
<keyword evidence="2" id="KW-1185">Reference proteome</keyword>
<dbReference type="SUPFAM" id="SSF140860">
    <property type="entry name" value="Pseudo ankyrin repeat-like"/>
    <property type="match status" value="1"/>
</dbReference>
<reference evidence="1 2" key="1">
    <citation type="submission" date="2016-07" db="EMBL/GenBank/DDBJ databases">
        <title>Pervasive Adenine N6-methylation of Active Genes in Fungi.</title>
        <authorList>
            <consortium name="DOE Joint Genome Institute"/>
            <person name="Mondo S.J."/>
            <person name="Dannebaum R.O."/>
            <person name="Kuo R.C."/>
            <person name="Labutti K."/>
            <person name="Haridas S."/>
            <person name="Kuo A."/>
            <person name="Salamov A."/>
            <person name="Ahrendt S.R."/>
            <person name="Lipzen A."/>
            <person name="Sullivan W."/>
            <person name="Andreopoulos W.B."/>
            <person name="Clum A."/>
            <person name="Lindquist E."/>
            <person name="Daum C."/>
            <person name="Ramamoorthy G.K."/>
            <person name="Gryganskyi A."/>
            <person name="Culley D."/>
            <person name="Magnuson J.K."/>
            <person name="James T.Y."/>
            <person name="O'Malley M.A."/>
            <person name="Stajich J.E."/>
            <person name="Spatafora J.W."/>
            <person name="Visel A."/>
            <person name="Grigoriev I.V."/>
        </authorList>
    </citation>
    <scope>NUCLEOTIDE SEQUENCE [LARGE SCALE GENOMIC DNA]</scope>
    <source>
        <strain evidence="1 2">PL171</strain>
    </source>
</reference>
<dbReference type="OrthoDB" id="6580118at2759"/>
<organism evidence="1 2">
    <name type="scientific">Catenaria anguillulae PL171</name>
    <dbReference type="NCBI Taxonomy" id="765915"/>
    <lineage>
        <taxon>Eukaryota</taxon>
        <taxon>Fungi</taxon>
        <taxon>Fungi incertae sedis</taxon>
        <taxon>Blastocladiomycota</taxon>
        <taxon>Blastocladiomycetes</taxon>
        <taxon>Blastocladiales</taxon>
        <taxon>Catenariaceae</taxon>
        <taxon>Catenaria</taxon>
    </lineage>
</organism>
<name>A0A1Y2H8E7_9FUNG</name>
<dbReference type="EMBL" id="MCFL01000113">
    <property type="protein sequence ID" value="ORZ29973.1"/>
    <property type="molecule type" value="Genomic_DNA"/>
</dbReference>
<dbReference type="PANTHER" id="PTHR46586">
    <property type="entry name" value="ANKYRIN REPEAT-CONTAINING PROTEIN"/>
    <property type="match status" value="1"/>
</dbReference>
<dbReference type="AlphaFoldDB" id="A0A1Y2H8E7"/>
<dbReference type="InterPro" id="IPR052050">
    <property type="entry name" value="SecEffector_AnkRepeat"/>
</dbReference>
<dbReference type="Proteomes" id="UP000193411">
    <property type="component" value="Unassembled WGS sequence"/>
</dbReference>
<comment type="caution">
    <text evidence="1">The sequence shown here is derived from an EMBL/GenBank/DDBJ whole genome shotgun (WGS) entry which is preliminary data.</text>
</comment>
<dbReference type="STRING" id="765915.A0A1Y2H8E7"/>
<dbReference type="InterPro" id="IPR036770">
    <property type="entry name" value="Ankyrin_rpt-contain_sf"/>
</dbReference>
<evidence type="ECO:0000313" key="2">
    <source>
        <dbReference type="Proteomes" id="UP000193411"/>
    </source>
</evidence>
<accession>A0A1Y2H8E7</accession>
<gene>
    <name evidence="1" type="ORF">BCR44DRAFT_1446950</name>
</gene>
<dbReference type="SUPFAM" id="SSF48403">
    <property type="entry name" value="Ankyrin repeat"/>
    <property type="match status" value="1"/>
</dbReference>
<evidence type="ECO:0000313" key="1">
    <source>
        <dbReference type="EMBL" id="ORZ29973.1"/>
    </source>
</evidence>
<sequence length="709" mass="78862">MNATSCNLPIELVEATLVHHVASFPALLLPSDMADLLPCLNALPSAIVPLVPTPDSQDASLAYGMVLAPATFTFSTCSSSCPAHHTAPLAIQPDDVVRLAVEAGHLHVLEWWVANGFSLGNKVMAYAEMPKFASVEIRDWCLAHGFVFCPFRKLGQWVPTSIQVPFVREAALQMSAAGDLFALEWWLKDYPRSLTCDQVDGVQCLTVALSCGHWQVAHWWIKTGLCDFNLDQRIVREIAASEFDWLDPLHVLAFGQRVVDAFPLAHSIDPVFFMACAGGQPELVEYCYDHPLLSPEKKAKYQCTAKQTSGWLYSFAAAGGHVHVLNWLFANKFPLSGICIPSEHELQSSCANGRDLLDMLRAVCPFVRRAVAGLLDIVSSNGHVDVLEWFRQHLDQVSVGHYTDAAMNGASRHGHVHVLQWWRDSGIHLLYSHSAILQACNNGQIDVLDWWYRSGLKILPKIWSPEDNPSWWCKSYEVFEWWVLTTKPSSGDLELLSPGVVGCGDWRIMEWYLRNCDSHCVSTILSSRLPSGSVSNLSHPHSFVAALVVCLAHQNLAQSQFALSPMHFSVLAKQGETVISEQLRRCDLLPQCIHLSATCRPNAMARNEQSALWSVATLEWLLRSAHPFDGSEIFVKSSAWWGIVEYLDWWTISGLELDSQGKLGLLGMDVVDGKEELDAHEEGGAGAVSRMLARQWWKTNSHKLSPSRI</sequence>
<protein>
    <recommendedName>
        <fullName evidence="3">Ankyrin repeat-containing domain protein</fullName>
    </recommendedName>
</protein>